<keyword evidence="5 8" id="KW-0808">Transferase</keyword>
<evidence type="ECO:0000256" key="6">
    <source>
        <dbReference type="ARBA" id="ARBA00023098"/>
    </source>
</evidence>
<evidence type="ECO:0000256" key="1">
    <source>
        <dbReference type="ARBA" id="ARBA00012687"/>
    </source>
</evidence>
<evidence type="ECO:0000256" key="4">
    <source>
        <dbReference type="ARBA" id="ARBA00022676"/>
    </source>
</evidence>
<dbReference type="STRING" id="130081.M2VWM1"/>
<comment type="catalytic activity">
    <reaction evidence="7">
        <text>a lipid X + a UDP-2-N,3-O-bis[(3R)-3-hydroxyacyl]-alpha-D-glucosamine = a lipid A disaccharide + UDP + H(+)</text>
        <dbReference type="Rhea" id="RHEA:67828"/>
        <dbReference type="ChEBI" id="CHEBI:15378"/>
        <dbReference type="ChEBI" id="CHEBI:58223"/>
        <dbReference type="ChEBI" id="CHEBI:137748"/>
        <dbReference type="ChEBI" id="CHEBI:176338"/>
        <dbReference type="ChEBI" id="CHEBI:176343"/>
        <dbReference type="EC" id="2.4.1.182"/>
    </reaction>
</comment>
<accession>M2VWM1</accession>
<dbReference type="Pfam" id="PF02684">
    <property type="entry name" value="LpxB"/>
    <property type="match status" value="1"/>
</dbReference>
<dbReference type="GO" id="GO:0005543">
    <property type="term" value="F:phospholipid binding"/>
    <property type="evidence" value="ECO:0007669"/>
    <property type="project" value="TreeGrafter"/>
</dbReference>
<protein>
    <recommendedName>
        <fullName evidence="1">lipid-A-disaccharide synthase</fullName>
        <ecNumber evidence="1">2.4.1.182</ecNumber>
    </recommendedName>
</protein>
<dbReference type="PANTHER" id="PTHR30372:SF4">
    <property type="entry name" value="LIPID-A-DISACCHARIDE SYNTHASE, MITOCHONDRIAL-RELATED"/>
    <property type="match status" value="1"/>
</dbReference>
<evidence type="ECO:0000313" key="8">
    <source>
        <dbReference type="EMBL" id="EME27646.1"/>
    </source>
</evidence>
<dbReference type="GO" id="GO:0008915">
    <property type="term" value="F:lipid-A-disaccharide synthase activity"/>
    <property type="evidence" value="ECO:0007669"/>
    <property type="project" value="UniProtKB-EC"/>
</dbReference>
<name>M2VWM1_GALSU</name>
<keyword evidence="4 8" id="KW-0328">Glycosyltransferase</keyword>
<dbReference type="InterPro" id="IPR003835">
    <property type="entry name" value="Glyco_trans_19"/>
</dbReference>
<sequence length="493" mass="56118">MVRRRLFSVNDHFYQGKPRYFIAECSNYSCFCVHVEGVQNTSCRSYLLFFVSKQRRLFKFIQPRTQLVATQCGVVKRIFFSTGELSGDLQGSILIRALTREALSRNVVVKVRRYISRVVVKSQKTFQLYGLGGSLMKQEGLELLQDTSKISSIGLIEAVPHLWASWSMIQNAIERVIEDPPDIAILIDYVGPNLQLASKLRKIFPGLPIVYYIAPQEWVWGYANQKVPFLLRYVESIGEICDKVYSIFPAEHAYYQRHQIASEYVGHPLFSSDWKKGNETNQKRARESLQLALDAVVIALVPASREQEIRYILPIMAQAAKHIQDQLVDEDVVFIVPCSRDDFRAKIQQQLTRSGVSQFRIYDKTSSSIVIAAANLCIMKSGTVNLEAVAMQVPQLVLYRLSNWSAWLGRNVLGLQIPFIASPNCVEMRLVVPELVQENATAENVSKAALNLLRTKHEQQRMLTDYERIAKVLHCPEGTSRAAKSMFELMQTD</sequence>
<dbReference type="NCBIfam" id="TIGR00215">
    <property type="entry name" value="lpxB"/>
    <property type="match status" value="1"/>
</dbReference>
<dbReference type="PANTHER" id="PTHR30372">
    <property type="entry name" value="LIPID-A-DISACCHARIDE SYNTHASE"/>
    <property type="match status" value="1"/>
</dbReference>
<dbReference type="GO" id="GO:0016020">
    <property type="term" value="C:membrane"/>
    <property type="evidence" value="ECO:0007669"/>
    <property type="project" value="GOC"/>
</dbReference>
<reference evidence="9" key="1">
    <citation type="journal article" date="2013" name="Science">
        <title>Gene transfer from bacteria and archaea facilitated evolution of an extremophilic eukaryote.</title>
        <authorList>
            <person name="Schonknecht G."/>
            <person name="Chen W.H."/>
            <person name="Ternes C.M."/>
            <person name="Barbier G.G."/>
            <person name="Shrestha R.P."/>
            <person name="Stanke M."/>
            <person name="Brautigam A."/>
            <person name="Baker B.J."/>
            <person name="Banfield J.F."/>
            <person name="Garavito R.M."/>
            <person name="Carr K."/>
            <person name="Wilkerson C."/>
            <person name="Rensing S.A."/>
            <person name="Gagneul D."/>
            <person name="Dickenson N.E."/>
            <person name="Oesterhelt C."/>
            <person name="Lercher M.J."/>
            <person name="Weber A.P."/>
        </authorList>
    </citation>
    <scope>NUCLEOTIDE SEQUENCE [LARGE SCALE GENOMIC DNA]</scope>
    <source>
        <strain evidence="9">074W</strain>
    </source>
</reference>
<dbReference type="Gramene" id="EME27646">
    <property type="protein sequence ID" value="EME27646"/>
    <property type="gene ID" value="Gasu_47910"/>
</dbReference>
<dbReference type="RefSeq" id="XP_005704166.1">
    <property type="nucleotide sequence ID" value="XM_005704109.1"/>
</dbReference>
<evidence type="ECO:0000256" key="2">
    <source>
        <dbReference type="ARBA" id="ARBA00022516"/>
    </source>
</evidence>
<dbReference type="AlphaFoldDB" id="M2VWM1"/>
<dbReference type="GO" id="GO:0009245">
    <property type="term" value="P:lipid A biosynthetic process"/>
    <property type="evidence" value="ECO:0007669"/>
    <property type="project" value="UniProtKB-KW"/>
</dbReference>
<dbReference type="Proteomes" id="UP000030680">
    <property type="component" value="Unassembled WGS sequence"/>
</dbReference>
<keyword evidence="3" id="KW-0441">Lipid A biosynthesis</keyword>
<dbReference type="SUPFAM" id="SSF53756">
    <property type="entry name" value="UDP-Glycosyltransferase/glycogen phosphorylase"/>
    <property type="match status" value="1"/>
</dbReference>
<keyword evidence="9" id="KW-1185">Reference proteome</keyword>
<dbReference type="GeneID" id="17086536"/>
<keyword evidence="6" id="KW-0443">Lipid metabolism</keyword>
<evidence type="ECO:0000256" key="3">
    <source>
        <dbReference type="ARBA" id="ARBA00022556"/>
    </source>
</evidence>
<gene>
    <name evidence="8" type="ORF">Gasu_47910</name>
</gene>
<evidence type="ECO:0000256" key="5">
    <source>
        <dbReference type="ARBA" id="ARBA00022679"/>
    </source>
</evidence>
<organism evidence="8 9">
    <name type="scientific">Galdieria sulphuraria</name>
    <name type="common">Red alga</name>
    <dbReference type="NCBI Taxonomy" id="130081"/>
    <lineage>
        <taxon>Eukaryota</taxon>
        <taxon>Rhodophyta</taxon>
        <taxon>Bangiophyceae</taxon>
        <taxon>Galdieriales</taxon>
        <taxon>Galdieriaceae</taxon>
        <taxon>Galdieria</taxon>
    </lineage>
</organism>
<evidence type="ECO:0000256" key="7">
    <source>
        <dbReference type="ARBA" id="ARBA00048975"/>
    </source>
</evidence>
<dbReference type="EMBL" id="KB454529">
    <property type="protein sequence ID" value="EME27646.1"/>
    <property type="molecule type" value="Genomic_DNA"/>
</dbReference>
<dbReference type="OrthoDB" id="2419at2759"/>
<keyword evidence="2" id="KW-0444">Lipid biosynthesis</keyword>
<evidence type="ECO:0000313" key="9">
    <source>
        <dbReference type="Proteomes" id="UP000030680"/>
    </source>
</evidence>
<dbReference type="KEGG" id="gsl:Gasu_47910"/>
<dbReference type="eggNOG" id="ENOG502SNGR">
    <property type="taxonomic scope" value="Eukaryota"/>
</dbReference>
<dbReference type="EC" id="2.4.1.182" evidence="1"/>
<proteinExistence type="predicted"/>